<reference evidence="2 3" key="1">
    <citation type="submission" date="2019-12" db="EMBL/GenBank/DDBJ databases">
        <title>WGS of CPCC 203550 I12A-02606.</title>
        <authorList>
            <person name="Jiang Z."/>
        </authorList>
    </citation>
    <scope>NUCLEOTIDE SEQUENCE [LARGE SCALE GENOMIC DNA]</scope>
    <source>
        <strain evidence="2 3">I12A-02606</strain>
    </source>
</reference>
<protein>
    <submittedName>
        <fullName evidence="2">Uncharacterized protein</fullName>
    </submittedName>
</protein>
<dbReference type="Proteomes" id="UP000471126">
    <property type="component" value="Unassembled WGS sequence"/>
</dbReference>
<comment type="caution">
    <text evidence="2">The sequence shown here is derived from an EMBL/GenBank/DDBJ whole genome shotgun (WGS) entry which is preliminary data.</text>
</comment>
<name>A0A6P0GF56_9ACTN</name>
<evidence type="ECO:0000313" key="3">
    <source>
        <dbReference type="Proteomes" id="UP000471126"/>
    </source>
</evidence>
<gene>
    <name evidence="2" type="ORF">GCU54_07690</name>
</gene>
<organism evidence="2 3">
    <name type="scientific">Geodermatophilus normandii</name>
    <dbReference type="NCBI Taxonomy" id="1137989"/>
    <lineage>
        <taxon>Bacteria</taxon>
        <taxon>Bacillati</taxon>
        <taxon>Actinomycetota</taxon>
        <taxon>Actinomycetes</taxon>
        <taxon>Geodermatophilales</taxon>
        <taxon>Geodermatophilaceae</taxon>
        <taxon>Geodermatophilus</taxon>
    </lineage>
</organism>
<proteinExistence type="predicted"/>
<evidence type="ECO:0000313" key="2">
    <source>
        <dbReference type="EMBL" id="NEM05903.1"/>
    </source>
</evidence>
<dbReference type="AlphaFoldDB" id="A0A6P0GF56"/>
<accession>A0A6P0GF56</accession>
<feature type="compositionally biased region" description="Basic and acidic residues" evidence="1">
    <location>
        <begin position="334"/>
        <end position="343"/>
    </location>
</feature>
<evidence type="ECO:0000256" key="1">
    <source>
        <dbReference type="SAM" id="MobiDB-lite"/>
    </source>
</evidence>
<feature type="region of interest" description="Disordered" evidence="1">
    <location>
        <begin position="334"/>
        <end position="355"/>
    </location>
</feature>
<sequence length="355" mass="39883">MSPVPLFPIAYPRRLRAGDVVEVRPEAEILATLGPDATLDGLPFMPEMLHQCGSRFTVAGRADTTCFYGVLRDMDAAVHLTGVRCDGSAHGGCQAGCLMYWKEEWLRPVEPARDGAARHPIALPEPRVRGECSRSDVLRAVHPPETTDGEELWSCQATQVRAATTPIRPWDLRHYVRDVLTRNVRLRQVLRWIVPSLVLTYQWVSRGYLPRWLRVAGGADIPFVHGRLERTPLTVLGLQPGEPVRVKDLEDVRATLDGSGRNRGLSFDVEMIPYCGQSRRVDRVVTRTIDEWTGRLLQLKGRCIVLDGAVCTGRYHGLCSRQSEPYWREAWLEREPEGQDPRRTTHHSTAGAAEA</sequence>
<dbReference type="EMBL" id="JAAGWE010000012">
    <property type="protein sequence ID" value="NEM05903.1"/>
    <property type="molecule type" value="Genomic_DNA"/>
</dbReference>